<name>A0A0A0BES6_9GAMM</name>
<dbReference type="Proteomes" id="UP000029999">
    <property type="component" value="Unassembled WGS sequence"/>
</dbReference>
<evidence type="ECO:0000259" key="4">
    <source>
        <dbReference type="PROSITE" id="PS50987"/>
    </source>
</evidence>
<keyword evidence="3" id="KW-0804">Transcription</keyword>
<reference evidence="5 6" key="1">
    <citation type="submission" date="2014-09" db="EMBL/GenBank/DDBJ databases">
        <authorList>
            <person name="Grob C."/>
            <person name="Taubert M."/>
            <person name="Howat A.M."/>
            <person name="Burns O.J."/>
            <person name="Dixon J.L."/>
            <person name="Chen Y."/>
            <person name="Murrell J.C."/>
        </authorList>
    </citation>
    <scope>NUCLEOTIDE SEQUENCE [LARGE SCALE GENOMIC DNA]</scope>
    <source>
        <strain evidence="5">L4</strain>
    </source>
</reference>
<organism evidence="5 6">
    <name type="scientific">Methylophaga thiooxydans</name>
    <dbReference type="NCBI Taxonomy" id="392484"/>
    <lineage>
        <taxon>Bacteria</taxon>
        <taxon>Pseudomonadati</taxon>
        <taxon>Pseudomonadota</taxon>
        <taxon>Gammaproteobacteria</taxon>
        <taxon>Thiotrichales</taxon>
        <taxon>Piscirickettsiaceae</taxon>
        <taxon>Methylophaga</taxon>
    </lineage>
</organism>
<dbReference type="STRING" id="392484.LP43_2240"/>
<evidence type="ECO:0000256" key="2">
    <source>
        <dbReference type="ARBA" id="ARBA00023125"/>
    </source>
</evidence>
<proteinExistence type="predicted"/>
<keyword evidence="1" id="KW-0805">Transcription regulation</keyword>
<dbReference type="InterPro" id="IPR036390">
    <property type="entry name" value="WH_DNA-bd_sf"/>
</dbReference>
<dbReference type="SUPFAM" id="SSF46785">
    <property type="entry name" value="Winged helix' DNA-binding domain"/>
    <property type="match status" value="1"/>
</dbReference>
<dbReference type="GO" id="GO:0003677">
    <property type="term" value="F:DNA binding"/>
    <property type="evidence" value="ECO:0007669"/>
    <property type="project" value="UniProtKB-KW"/>
</dbReference>
<dbReference type="InterPro" id="IPR001845">
    <property type="entry name" value="HTH_ArsR_DNA-bd_dom"/>
</dbReference>
<dbReference type="InterPro" id="IPR011991">
    <property type="entry name" value="ArsR-like_HTH"/>
</dbReference>
<dbReference type="EMBL" id="JRQD01000005">
    <property type="protein sequence ID" value="KGM06365.1"/>
    <property type="molecule type" value="Genomic_DNA"/>
</dbReference>
<evidence type="ECO:0000313" key="6">
    <source>
        <dbReference type="Proteomes" id="UP000029999"/>
    </source>
</evidence>
<evidence type="ECO:0000313" key="5">
    <source>
        <dbReference type="EMBL" id="KGM06365.1"/>
    </source>
</evidence>
<dbReference type="AlphaFoldDB" id="A0A0A0BES6"/>
<feature type="domain" description="HTH arsR-type" evidence="4">
    <location>
        <begin position="8"/>
        <end position="102"/>
    </location>
</feature>
<dbReference type="PRINTS" id="PR00778">
    <property type="entry name" value="HTHARSR"/>
</dbReference>
<dbReference type="PANTHER" id="PTHR43132">
    <property type="entry name" value="ARSENICAL RESISTANCE OPERON REPRESSOR ARSR-RELATED"/>
    <property type="match status" value="1"/>
</dbReference>
<dbReference type="GO" id="GO:0003700">
    <property type="term" value="F:DNA-binding transcription factor activity"/>
    <property type="evidence" value="ECO:0007669"/>
    <property type="project" value="InterPro"/>
</dbReference>
<dbReference type="PROSITE" id="PS50987">
    <property type="entry name" value="HTH_ARSR_2"/>
    <property type="match status" value="1"/>
</dbReference>
<accession>A0A0A0BES6</accession>
<dbReference type="NCBIfam" id="NF033788">
    <property type="entry name" value="HTH_metalloreg"/>
    <property type="match status" value="1"/>
</dbReference>
<dbReference type="RefSeq" id="WP_036315223.1">
    <property type="nucleotide sequence ID" value="NZ_JRQD01000005.1"/>
</dbReference>
<evidence type="ECO:0000256" key="3">
    <source>
        <dbReference type="ARBA" id="ARBA00023163"/>
    </source>
</evidence>
<dbReference type="PANTHER" id="PTHR43132:SF2">
    <property type="entry name" value="ARSENICAL RESISTANCE OPERON REPRESSOR ARSR-RELATED"/>
    <property type="match status" value="1"/>
</dbReference>
<sequence length="112" mass="12671">MSESLENSMQEHAEKAATMLKQMSSPARLMILCALVESEMAVNELNERIQLSQSALSQHLAKLRESKLVSTRKEKQTVFYRLKGKEVIQIIGVLKNIYCPTQSIDEENSNDS</sequence>
<protein>
    <submittedName>
        <fullName evidence="5">Transcriptional regulator, ArsR family</fullName>
    </submittedName>
</protein>
<evidence type="ECO:0000256" key="1">
    <source>
        <dbReference type="ARBA" id="ARBA00023015"/>
    </source>
</evidence>
<comment type="caution">
    <text evidence="5">The sequence shown here is derived from an EMBL/GenBank/DDBJ whole genome shotgun (WGS) entry which is preliminary data.</text>
</comment>
<dbReference type="InterPro" id="IPR036388">
    <property type="entry name" value="WH-like_DNA-bd_sf"/>
</dbReference>
<dbReference type="CDD" id="cd00090">
    <property type="entry name" value="HTH_ARSR"/>
    <property type="match status" value="1"/>
</dbReference>
<dbReference type="Pfam" id="PF01022">
    <property type="entry name" value="HTH_5"/>
    <property type="match status" value="1"/>
</dbReference>
<dbReference type="InterPro" id="IPR051011">
    <property type="entry name" value="Metal_resp_trans_reg"/>
</dbReference>
<gene>
    <name evidence="5" type="ORF">LP43_2240</name>
</gene>
<dbReference type="SMART" id="SM00418">
    <property type="entry name" value="HTH_ARSR"/>
    <property type="match status" value="1"/>
</dbReference>
<dbReference type="Gene3D" id="1.10.10.10">
    <property type="entry name" value="Winged helix-like DNA-binding domain superfamily/Winged helix DNA-binding domain"/>
    <property type="match status" value="1"/>
</dbReference>
<keyword evidence="2" id="KW-0238">DNA-binding</keyword>